<dbReference type="Pfam" id="PF00528">
    <property type="entry name" value="BPD_transp_1"/>
    <property type="match status" value="1"/>
</dbReference>
<comment type="subcellular location">
    <subcellularLocation>
        <location evidence="1 9">Cell membrane</location>
        <topology evidence="1 9">Multi-pass membrane protein</topology>
    </subcellularLocation>
</comment>
<feature type="transmembrane region" description="Helical" evidence="9">
    <location>
        <begin position="169"/>
        <end position="192"/>
    </location>
</feature>
<evidence type="ECO:0000256" key="5">
    <source>
        <dbReference type="ARBA" id="ARBA00022692"/>
    </source>
</evidence>
<feature type="transmembrane region" description="Helical" evidence="9">
    <location>
        <begin position="291"/>
        <end position="308"/>
    </location>
</feature>
<evidence type="ECO:0000259" key="10">
    <source>
        <dbReference type="PROSITE" id="PS50928"/>
    </source>
</evidence>
<keyword evidence="3 9" id="KW-0813">Transport</keyword>
<dbReference type="PROSITE" id="PS50928">
    <property type="entry name" value="ABC_TM1"/>
    <property type="match status" value="1"/>
</dbReference>
<dbReference type="EMBL" id="AAVL02000036">
    <property type="protein sequence ID" value="EDM50720.1"/>
    <property type="molecule type" value="Genomic_DNA"/>
</dbReference>
<evidence type="ECO:0000256" key="1">
    <source>
        <dbReference type="ARBA" id="ARBA00004651"/>
    </source>
</evidence>
<evidence type="ECO:0000256" key="4">
    <source>
        <dbReference type="ARBA" id="ARBA00022475"/>
    </source>
</evidence>
<feature type="transmembrane region" description="Helical" evidence="9">
    <location>
        <begin position="20"/>
        <end position="37"/>
    </location>
</feature>
<comment type="caution">
    <text evidence="11">The sequence shown here is derived from an EMBL/GenBank/DDBJ whole genome shotgun (WGS) entry which is preliminary data.</text>
</comment>
<keyword evidence="4" id="KW-1003">Cell membrane</keyword>
<dbReference type="eggNOG" id="COG0765">
    <property type="taxonomic scope" value="Bacteria"/>
</dbReference>
<evidence type="ECO:0000256" key="6">
    <source>
        <dbReference type="ARBA" id="ARBA00022970"/>
    </source>
</evidence>
<evidence type="ECO:0000313" key="11">
    <source>
        <dbReference type="EMBL" id="EDM50720.1"/>
    </source>
</evidence>
<evidence type="ECO:0000256" key="7">
    <source>
        <dbReference type="ARBA" id="ARBA00022989"/>
    </source>
</evidence>
<evidence type="ECO:0000256" key="3">
    <source>
        <dbReference type="ARBA" id="ARBA00022448"/>
    </source>
</evidence>
<reference evidence="11 12" key="2">
    <citation type="submission" date="2007-04" db="EMBL/GenBank/DDBJ databases">
        <title>Draft genome sequence of Eubacterium ventriosum (ATCC 27560).</title>
        <authorList>
            <person name="Sudarsanam P."/>
            <person name="Ley R."/>
            <person name="Guruge J."/>
            <person name="Turnbaugh P.J."/>
            <person name="Mahowald M."/>
            <person name="Liep D."/>
            <person name="Gordon J."/>
        </authorList>
    </citation>
    <scope>NUCLEOTIDE SEQUENCE [LARGE SCALE GENOMIC DNA]</scope>
    <source>
        <strain evidence="11 12">ATCC 27560</strain>
    </source>
</reference>
<keyword evidence="8 9" id="KW-0472">Membrane</keyword>
<dbReference type="AlphaFoldDB" id="A5Z8J7"/>
<evidence type="ECO:0000256" key="9">
    <source>
        <dbReference type="RuleBase" id="RU363032"/>
    </source>
</evidence>
<dbReference type="GO" id="GO:0043190">
    <property type="term" value="C:ATP-binding cassette (ABC) transporter complex"/>
    <property type="evidence" value="ECO:0007669"/>
    <property type="project" value="InterPro"/>
</dbReference>
<dbReference type="SUPFAM" id="SSF161098">
    <property type="entry name" value="MetI-like"/>
    <property type="match status" value="1"/>
</dbReference>
<evidence type="ECO:0000256" key="2">
    <source>
        <dbReference type="ARBA" id="ARBA00010072"/>
    </source>
</evidence>
<gene>
    <name evidence="11" type="ORF">EUBVEN_02039</name>
</gene>
<dbReference type="RefSeq" id="WP_005358966.1">
    <property type="nucleotide sequence ID" value="NZ_DS264265.1"/>
</dbReference>
<dbReference type="STRING" id="411463.EUBVEN_02039"/>
<comment type="similarity">
    <text evidence="2">Belongs to the binding-protein-dependent transport system permease family. HisMQ subfamily.</text>
</comment>
<evidence type="ECO:0000256" key="8">
    <source>
        <dbReference type="ARBA" id="ARBA00023136"/>
    </source>
</evidence>
<dbReference type="PANTHER" id="PTHR30614">
    <property type="entry name" value="MEMBRANE COMPONENT OF AMINO ACID ABC TRANSPORTER"/>
    <property type="match status" value="1"/>
</dbReference>
<sequence length="346" mass="38141">MNTLKRIVNVKGWKKKTKIVTIVVIIAIIVASILSAVKPSRLEMISQASPEMQKMIEKDETLTRKRVSSAYNDLIIINYSAFSTSGATELSEKFVGFAGKIYKADKGTAGIVGKMVNYTYRMLGCGENMLHGAKLTISLTTFTVILGVILGVFLALGKISKNRVINKIASAYVFFFRGTPLLIQLFVVYFTVPGLFGFAWRDFFSAADADGVYKGAFIAALIAFALNSGAYCAEIVRAAIQSIDKGQYEAAKALGMNYSQTMSLIVIPQSIRRMLPAICNEFIMVLKDASLVFAISLMDITTISNSIMNSDGSYIVFIPALIIYLIITAFFTYIFNKIEKKFSVYE</sequence>
<dbReference type="InterPro" id="IPR000515">
    <property type="entry name" value="MetI-like"/>
</dbReference>
<keyword evidence="5 9" id="KW-0812">Transmembrane</keyword>
<dbReference type="CDD" id="cd06261">
    <property type="entry name" value="TM_PBP2"/>
    <property type="match status" value="1"/>
</dbReference>
<keyword evidence="7 9" id="KW-1133">Transmembrane helix</keyword>
<dbReference type="InterPro" id="IPR035906">
    <property type="entry name" value="MetI-like_sf"/>
</dbReference>
<dbReference type="Gene3D" id="1.10.3720.10">
    <property type="entry name" value="MetI-like"/>
    <property type="match status" value="1"/>
</dbReference>
<dbReference type="HOGENOM" id="CLU_801104_0_0_9"/>
<dbReference type="GO" id="GO:0022857">
    <property type="term" value="F:transmembrane transporter activity"/>
    <property type="evidence" value="ECO:0007669"/>
    <property type="project" value="InterPro"/>
</dbReference>
<evidence type="ECO:0000313" key="12">
    <source>
        <dbReference type="Proteomes" id="UP000006000"/>
    </source>
</evidence>
<protein>
    <submittedName>
        <fullName evidence="11">ABC transporter, permease protein</fullName>
    </submittedName>
</protein>
<feature type="transmembrane region" description="Helical" evidence="9">
    <location>
        <begin position="314"/>
        <end position="335"/>
    </location>
</feature>
<proteinExistence type="inferred from homology"/>
<dbReference type="FunFam" id="1.10.3720.10:FF:000006">
    <property type="entry name" value="Glutamate/aspartate ABC transporter, permease protein GltK"/>
    <property type="match status" value="1"/>
</dbReference>
<dbReference type="GO" id="GO:0006865">
    <property type="term" value="P:amino acid transport"/>
    <property type="evidence" value="ECO:0007669"/>
    <property type="project" value="UniProtKB-KW"/>
</dbReference>
<dbReference type="PANTHER" id="PTHR30614:SF20">
    <property type="entry name" value="GLUTAMINE TRANSPORT SYSTEM PERMEASE PROTEIN GLNP"/>
    <property type="match status" value="1"/>
</dbReference>
<feature type="transmembrane region" description="Helical" evidence="9">
    <location>
        <begin position="137"/>
        <end position="157"/>
    </location>
</feature>
<keyword evidence="6" id="KW-0029">Amino-acid transport</keyword>
<feature type="transmembrane region" description="Helical" evidence="9">
    <location>
        <begin position="212"/>
        <end position="233"/>
    </location>
</feature>
<feature type="domain" description="ABC transmembrane type-1" evidence="10">
    <location>
        <begin position="133"/>
        <end position="334"/>
    </location>
</feature>
<dbReference type="Proteomes" id="UP000006000">
    <property type="component" value="Unassembled WGS sequence"/>
</dbReference>
<accession>A5Z8J7</accession>
<dbReference type="InterPro" id="IPR043429">
    <property type="entry name" value="ArtM/GltK/GlnP/TcyL/YhdX-like"/>
</dbReference>
<organism evidence="11 12">
    <name type="scientific">Eubacterium ventriosum ATCC 27560</name>
    <dbReference type="NCBI Taxonomy" id="411463"/>
    <lineage>
        <taxon>Bacteria</taxon>
        <taxon>Bacillati</taxon>
        <taxon>Bacillota</taxon>
        <taxon>Clostridia</taxon>
        <taxon>Eubacteriales</taxon>
        <taxon>Eubacteriaceae</taxon>
        <taxon>Eubacterium</taxon>
    </lineage>
</organism>
<dbReference type="InterPro" id="IPR010065">
    <property type="entry name" value="AA_ABC_transptr_permease_3TM"/>
</dbReference>
<reference evidence="11 12" key="1">
    <citation type="submission" date="2007-03" db="EMBL/GenBank/DDBJ databases">
        <authorList>
            <person name="Fulton L."/>
            <person name="Clifton S."/>
            <person name="Fulton B."/>
            <person name="Xu J."/>
            <person name="Minx P."/>
            <person name="Pepin K.H."/>
            <person name="Johnson M."/>
            <person name="Thiruvilangam P."/>
            <person name="Bhonagiri V."/>
            <person name="Nash W.E."/>
            <person name="Mardis E.R."/>
            <person name="Wilson R.K."/>
        </authorList>
    </citation>
    <scope>NUCLEOTIDE SEQUENCE [LARGE SCALE GENOMIC DNA]</scope>
    <source>
        <strain evidence="11 12">ATCC 27560</strain>
    </source>
</reference>
<dbReference type="NCBIfam" id="TIGR01726">
    <property type="entry name" value="HEQRo_perm_3TM"/>
    <property type="match status" value="1"/>
</dbReference>
<name>A5Z8J7_9FIRM</name>